<evidence type="ECO:0008006" key="12">
    <source>
        <dbReference type="Google" id="ProtNLM"/>
    </source>
</evidence>
<feature type="region of interest" description="Disordered" evidence="7">
    <location>
        <begin position="189"/>
        <end position="295"/>
    </location>
</feature>
<dbReference type="GO" id="GO:0005634">
    <property type="term" value="C:nucleus"/>
    <property type="evidence" value="ECO:0007669"/>
    <property type="project" value="UniProtKB-SubCell"/>
</dbReference>
<evidence type="ECO:0000256" key="4">
    <source>
        <dbReference type="ARBA" id="ARBA00023125"/>
    </source>
</evidence>
<dbReference type="InterPro" id="IPR005333">
    <property type="entry name" value="Transcription_factor_TCP"/>
</dbReference>
<reference evidence="11" key="1">
    <citation type="submission" date="2013-01" db="EMBL/GenBank/DDBJ databases">
        <title>Draft Genome Sequence of a Mulberry Tree, Morus notabilis C.K. Schneid.</title>
        <authorList>
            <person name="He N."/>
            <person name="Zhao S."/>
        </authorList>
    </citation>
    <scope>NUCLEOTIDE SEQUENCE</scope>
</reference>
<keyword evidence="3" id="KW-0805">Transcription regulation</keyword>
<evidence type="ECO:0000313" key="10">
    <source>
        <dbReference type="EMBL" id="EXB53978.1"/>
    </source>
</evidence>
<dbReference type="GO" id="GO:2000032">
    <property type="term" value="P:regulation of secondary shoot formation"/>
    <property type="evidence" value="ECO:0007669"/>
    <property type="project" value="TreeGrafter"/>
</dbReference>
<dbReference type="Proteomes" id="UP000030645">
    <property type="component" value="Unassembled WGS sequence"/>
</dbReference>
<gene>
    <name evidence="10" type="ORF">L484_022947</name>
</gene>
<feature type="compositionally biased region" description="Low complexity" evidence="7">
    <location>
        <begin position="263"/>
        <end position="272"/>
    </location>
</feature>
<keyword evidence="4" id="KW-0238">DNA-binding</keyword>
<feature type="compositionally biased region" description="Polar residues" evidence="7">
    <location>
        <begin position="273"/>
        <end position="284"/>
    </location>
</feature>
<organism evidence="10 11">
    <name type="scientific">Morus notabilis</name>
    <dbReference type="NCBI Taxonomy" id="981085"/>
    <lineage>
        <taxon>Eukaryota</taxon>
        <taxon>Viridiplantae</taxon>
        <taxon>Streptophyta</taxon>
        <taxon>Embryophyta</taxon>
        <taxon>Tracheophyta</taxon>
        <taxon>Spermatophyta</taxon>
        <taxon>Magnoliopsida</taxon>
        <taxon>eudicotyledons</taxon>
        <taxon>Gunneridae</taxon>
        <taxon>Pentapetalae</taxon>
        <taxon>rosids</taxon>
        <taxon>fabids</taxon>
        <taxon>Rosales</taxon>
        <taxon>Moraceae</taxon>
        <taxon>Moreae</taxon>
        <taxon>Morus</taxon>
    </lineage>
</organism>
<keyword evidence="11" id="KW-1185">Reference proteome</keyword>
<evidence type="ECO:0000313" key="11">
    <source>
        <dbReference type="Proteomes" id="UP000030645"/>
    </source>
</evidence>
<evidence type="ECO:0000259" key="8">
    <source>
        <dbReference type="PROSITE" id="PS51369"/>
    </source>
</evidence>
<accession>W9QTT2</accession>
<dbReference type="OrthoDB" id="1162398at2759"/>
<evidence type="ECO:0000256" key="7">
    <source>
        <dbReference type="SAM" id="MobiDB-lite"/>
    </source>
</evidence>
<dbReference type="GO" id="GO:0043565">
    <property type="term" value="F:sequence-specific DNA binding"/>
    <property type="evidence" value="ECO:0007669"/>
    <property type="project" value="TreeGrafter"/>
</dbReference>
<dbReference type="PROSITE" id="PS51369">
    <property type="entry name" value="TCP"/>
    <property type="match status" value="1"/>
</dbReference>
<keyword evidence="5" id="KW-0804">Transcription</keyword>
<feature type="domain" description="TCP" evidence="8">
    <location>
        <begin position="128"/>
        <end position="186"/>
    </location>
</feature>
<keyword evidence="2" id="KW-0217">Developmental protein</keyword>
<feature type="domain" description="R" evidence="9">
    <location>
        <begin position="238"/>
        <end position="255"/>
    </location>
</feature>
<dbReference type="PANTHER" id="PTHR31072:SF93">
    <property type="entry name" value="TRANSCRIPTION FACTOR TCP24"/>
    <property type="match status" value="1"/>
</dbReference>
<dbReference type="PROSITE" id="PS51370">
    <property type="entry name" value="R"/>
    <property type="match status" value="1"/>
</dbReference>
<dbReference type="PANTHER" id="PTHR31072">
    <property type="entry name" value="TRANSCRIPTION FACTOR TCP4-RELATED"/>
    <property type="match status" value="1"/>
</dbReference>
<comment type="subcellular location">
    <subcellularLocation>
        <location evidence="1">Nucleus</location>
    </subcellularLocation>
</comment>
<feature type="compositionally biased region" description="Basic and acidic residues" evidence="7">
    <location>
        <begin position="204"/>
        <end position="223"/>
    </location>
</feature>
<dbReference type="AlphaFoldDB" id="W9QTT2"/>
<dbReference type="Pfam" id="PF03634">
    <property type="entry name" value="TCP"/>
    <property type="match status" value="1"/>
</dbReference>
<dbReference type="InterPro" id="IPR017887">
    <property type="entry name" value="TF_TCP_subgr"/>
</dbReference>
<dbReference type="eggNOG" id="ENOG502QUQ6">
    <property type="taxonomic scope" value="Eukaryota"/>
</dbReference>
<name>W9QTT2_9ROSA</name>
<evidence type="ECO:0000256" key="3">
    <source>
        <dbReference type="ARBA" id="ARBA00023015"/>
    </source>
</evidence>
<protein>
    <recommendedName>
        <fullName evidence="12">TCP domain-containing protein</fullName>
    </recommendedName>
</protein>
<evidence type="ECO:0000256" key="1">
    <source>
        <dbReference type="ARBA" id="ARBA00004123"/>
    </source>
</evidence>
<feature type="compositionally biased region" description="Basic residues" evidence="7">
    <location>
        <begin position="224"/>
        <end position="235"/>
    </location>
</feature>
<evidence type="ECO:0000256" key="2">
    <source>
        <dbReference type="ARBA" id="ARBA00022473"/>
    </source>
</evidence>
<feature type="compositionally biased region" description="Basic and acidic residues" evidence="7">
    <location>
        <begin position="236"/>
        <end position="261"/>
    </location>
</feature>
<dbReference type="SMR" id="W9QTT2"/>
<sequence length="449" mass="50088">MFPLSGIYQHFPENTSENIYHDENPNSSNQVQQYSRLAYSNLPTIFEDDGMLLSHLLSQEQLIFAGNSTSHSSQAHTDEISVVASNQAVLDHHHSPSTHENPSKLGFTKKQRAKVQAIISIPRRRIGKKDRHSKISTAQGLRDRRMRLSLQIARKFFDLQDMLGFDKASKTIEWLITKSKTAIKELKAKQRCSSTSEGVVVSKTAEKEDSGDDHDHDESLIRMRKEKKIRKSHKVIARESRDKARARARERTREKNLEKSRLSTTPTTSSSPEAANNNTTNTSVDLGKLRPNNSSLKMGASRFDQEFPGSDQMLDYSISNHIGGISSGANSEDDFLGFPGNWDINIIDESSKTESFCGITVANTKPVVIGNVRTQNPCAIFTTTLSFDTEEKKPTSSFFPVIATSNAQRENPSSIFVTSSSYTHIVEENPSSVFMATSTISHNYAAEEP</sequence>
<dbReference type="InterPro" id="IPR017888">
    <property type="entry name" value="CYC/TB1_R_domain"/>
</dbReference>
<dbReference type="GO" id="GO:0003700">
    <property type="term" value="F:DNA-binding transcription factor activity"/>
    <property type="evidence" value="ECO:0007669"/>
    <property type="project" value="InterPro"/>
</dbReference>
<proteinExistence type="predicted"/>
<dbReference type="STRING" id="981085.W9QTT2"/>
<evidence type="ECO:0000256" key="6">
    <source>
        <dbReference type="ARBA" id="ARBA00023242"/>
    </source>
</evidence>
<dbReference type="KEGG" id="mnt:21405736"/>
<evidence type="ECO:0000259" key="9">
    <source>
        <dbReference type="PROSITE" id="PS51370"/>
    </source>
</evidence>
<dbReference type="EMBL" id="KE344145">
    <property type="protein sequence ID" value="EXB53978.1"/>
    <property type="molecule type" value="Genomic_DNA"/>
</dbReference>
<evidence type="ECO:0000256" key="5">
    <source>
        <dbReference type="ARBA" id="ARBA00023163"/>
    </source>
</evidence>
<keyword evidence="6" id="KW-0539">Nucleus</keyword>